<sequence length="314" mass="36070">MPSKLDPDARTGDKLLRLFRKLLFDNRRHFQQDLARELNCSPQTVIRLMEQIENAVGIALEMGMEQRRRWYRLNPGEKGHLGLDFEELRFLTLCRRMAAGILPEQTLQRVDRTIQRLALHMADPHFQDQDDFAFYIKGRINYTPFADAIERLVQAARCQTVCRIRYKAVGKTEPRLHRFIPVRMAAMNNALYVLGGHLGEDGPEVEHPCTLAVHRIQSVELTEDHARYELEDDGHGGFGLPWHEPRTFRIHVAPSAADYVRERVWAANQRIEDSDDGGLILTLTTRSEPELRAWVRSFGDAAALLEDGAPRKQG</sequence>
<feature type="domain" description="WYL" evidence="1">
    <location>
        <begin position="148"/>
        <end position="221"/>
    </location>
</feature>
<dbReference type="InterPro" id="IPR026881">
    <property type="entry name" value="WYL_dom"/>
</dbReference>
<gene>
    <name evidence="3" type="ORF">DESPIGER_0246</name>
</gene>
<dbReference type="EMBL" id="LT630450">
    <property type="protein sequence ID" value="SFV72143.1"/>
    <property type="molecule type" value="Genomic_DNA"/>
</dbReference>
<feature type="domain" description="WCX" evidence="2">
    <location>
        <begin position="245"/>
        <end position="306"/>
    </location>
</feature>
<dbReference type="Pfam" id="PF25583">
    <property type="entry name" value="WCX"/>
    <property type="match status" value="1"/>
</dbReference>
<dbReference type="OrthoDB" id="5417724at2"/>
<evidence type="ECO:0000259" key="1">
    <source>
        <dbReference type="Pfam" id="PF13280"/>
    </source>
</evidence>
<dbReference type="Pfam" id="PF13280">
    <property type="entry name" value="WYL"/>
    <property type="match status" value="1"/>
</dbReference>
<proteinExistence type="predicted"/>
<dbReference type="KEGG" id="dpg:DESPIGER_0246"/>
<accession>A0A1K1LBT6</accession>
<dbReference type="InterPro" id="IPR057727">
    <property type="entry name" value="WCX_dom"/>
</dbReference>
<organism evidence="3 4">
    <name type="scientific">Desulfovibrio piger</name>
    <dbReference type="NCBI Taxonomy" id="901"/>
    <lineage>
        <taxon>Bacteria</taxon>
        <taxon>Pseudomonadati</taxon>
        <taxon>Thermodesulfobacteriota</taxon>
        <taxon>Desulfovibrionia</taxon>
        <taxon>Desulfovibrionales</taxon>
        <taxon>Desulfovibrionaceae</taxon>
        <taxon>Desulfovibrio</taxon>
    </lineage>
</organism>
<dbReference type="RefSeq" id="WP_072332026.1">
    <property type="nucleotide sequence ID" value="NZ_CALJDE010000051.1"/>
</dbReference>
<protein>
    <submittedName>
        <fullName evidence="3">Transcriptional regulator-like protein</fullName>
    </submittedName>
</protein>
<dbReference type="PANTHER" id="PTHR34580">
    <property type="match status" value="1"/>
</dbReference>
<name>A0A1K1LBT6_9BACT</name>
<evidence type="ECO:0000313" key="4">
    <source>
        <dbReference type="Proteomes" id="UP000186323"/>
    </source>
</evidence>
<dbReference type="PANTHER" id="PTHR34580:SF1">
    <property type="entry name" value="PROTEIN PAFC"/>
    <property type="match status" value="1"/>
</dbReference>
<keyword evidence="4" id="KW-1185">Reference proteome</keyword>
<dbReference type="Proteomes" id="UP000186323">
    <property type="component" value="Chromosome I"/>
</dbReference>
<dbReference type="InterPro" id="IPR051534">
    <property type="entry name" value="CBASS_pafABC_assoc_protein"/>
</dbReference>
<evidence type="ECO:0000313" key="3">
    <source>
        <dbReference type="EMBL" id="SFV72143.1"/>
    </source>
</evidence>
<evidence type="ECO:0000259" key="2">
    <source>
        <dbReference type="Pfam" id="PF25583"/>
    </source>
</evidence>
<reference evidence="4" key="1">
    <citation type="submission" date="2016-10" db="EMBL/GenBank/DDBJ databases">
        <authorList>
            <person name="Wegmann U."/>
        </authorList>
    </citation>
    <scope>NUCLEOTIDE SEQUENCE [LARGE SCALE GENOMIC DNA]</scope>
</reference>
<dbReference type="AlphaFoldDB" id="A0A1K1LBT6"/>